<proteinExistence type="inferred from homology"/>
<evidence type="ECO:0000256" key="3">
    <source>
        <dbReference type="ARBA" id="ARBA00038502"/>
    </source>
</evidence>
<gene>
    <name evidence="6" type="ORF">UFOPK3605_00765</name>
    <name evidence="7" type="ORF">UFOPK4121_01290</name>
</gene>
<evidence type="ECO:0000256" key="2">
    <source>
        <dbReference type="ARBA" id="ARBA00023315"/>
    </source>
</evidence>
<keyword evidence="1" id="KW-0808">Transferase</keyword>
<evidence type="ECO:0000313" key="6">
    <source>
        <dbReference type="EMBL" id="CAB4905978.1"/>
    </source>
</evidence>
<dbReference type="PANTHER" id="PTHR43792">
    <property type="entry name" value="GNAT FAMILY, PUTATIVE (AFU_ORTHOLOGUE AFUA_3G00765)-RELATED-RELATED"/>
    <property type="match status" value="1"/>
</dbReference>
<evidence type="ECO:0000259" key="5">
    <source>
        <dbReference type="PROSITE" id="PS51186"/>
    </source>
</evidence>
<protein>
    <submittedName>
        <fullName evidence="6">Unannotated protein</fullName>
    </submittedName>
</protein>
<keyword evidence="2" id="KW-0012">Acyltransferase</keyword>
<comment type="similarity">
    <text evidence="3">Belongs to the acetyltransferase family. RimJ subfamily.</text>
</comment>
<dbReference type="InterPro" id="IPR051531">
    <property type="entry name" value="N-acetyltransferase"/>
</dbReference>
<organism evidence="6">
    <name type="scientific">freshwater metagenome</name>
    <dbReference type="NCBI Taxonomy" id="449393"/>
    <lineage>
        <taxon>unclassified sequences</taxon>
        <taxon>metagenomes</taxon>
        <taxon>ecological metagenomes</taxon>
    </lineage>
</organism>
<evidence type="ECO:0000256" key="4">
    <source>
        <dbReference type="SAM" id="MobiDB-lite"/>
    </source>
</evidence>
<name>A0A6J7GH61_9ZZZZ</name>
<dbReference type="EMBL" id="CAFBMM010000030">
    <property type="protein sequence ID" value="CAB4905978.1"/>
    <property type="molecule type" value="Genomic_DNA"/>
</dbReference>
<evidence type="ECO:0000256" key="1">
    <source>
        <dbReference type="ARBA" id="ARBA00022679"/>
    </source>
</evidence>
<dbReference type="PROSITE" id="PS51186">
    <property type="entry name" value="GNAT"/>
    <property type="match status" value="1"/>
</dbReference>
<dbReference type="InterPro" id="IPR000182">
    <property type="entry name" value="GNAT_dom"/>
</dbReference>
<dbReference type="Gene3D" id="3.40.630.30">
    <property type="match status" value="1"/>
</dbReference>
<sequence>MGSLPMMRRNTSLSGSRVALRPLTSGDWLEWQAVRIRSRDWLEPWEPFTEMGTPDPVHDAEAFRARCGAWERQRHFDAAYGFGIFLGDHGSFIGEVSLGSLQRGPFQSANVGYWIDQGHAGQGYMPEAVAVIMGYAFETLKLHRVEAAIVPRNIRSRRVAEKLGLREEGTSQRFLQIRGVWEDHVRYAMTSEEWQEKKDEIYSSVMLPAPVSQTKVAGAPTRSRRRWLGRAAKERP</sequence>
<dbReference type="EMBL" id="CAFBPQ010000049">
    <property type="protein sequence ID" value="CAB5030187.1"/>
    <property type="molecule type" value="Genomic_DNA"/>
</dbReference>
<dbReference type="PANTHER" id="PTHR43792:SF8">
    <property type="entry name" value="[RIBOSOMAL PROTEIN US5]-ALANINE N-ACETYLTRANSFERASE"/>
    <property type="match status" value="1"/>
</dbReference>
<dbReference type="Pfam" id="PF13302">
    <property type="entry name" value="Acetyltransf_3"/>
    <property type="match status" value="1"/>
</dbReference>
<dbReference type="GO" id="GO:0008999">
    <property type="term" value="F:protein-N-terminal-alanine acetyltransferase activity"/>
    <property type="evidence" value="ECO:0007669"/>
    <property type="project" value="TreeGrafter"/>
</dbReference>
<dbReference type="InterPro" id="IPR016181">
    <property type="entry name" value="Acyl_CoA_acyltransferase"/>
</dbReference>
<dbReference type="SUPFAM" id="SSF55729">
    <property type="entry name" value="Acyl-CoA N-acyltransferases (Nat)"/>
    <property type="match status" value="1"/>
</dbReference>
<accession>A0A6J7GH61</accession>
<reference evidence="6" key="1">
    <citation type="submission" date="2020-05" db="EMBL/GenBank/DDBJ databases">
        <authorList>
            <person name="Chiriac C."/>
            <person name="Salcher M."/>
            <person name="Ghai R."/>
            <person name="Kavagutti S V."/>
        </authorList>
    </citation>
    <scope>NUCLEOTIDE SEQUENCE</scope>
</reference>
<feature type="region of interest" description="Disordered" evidence="4">
    <location>
        <begin position="213"/>
        <end position="236"/>
    </location>
</feature>
<evidence type="ECO:0000313" key="7">
    <source>
        <dbReference type="EMBL" id="CAB5030187.1"/>
    </source>
</evidence>
<dbReference type="AlphaFoldDB" id="A0A6J7GH61"/>
<feature type="domain" description="N-acetyltransferase" evidence="5">
    <location>
        <begin position="18"/>
        <end position="192"/>
    </location>
</feature>
<dbReference type="GO" id="GO:0005737">
    <property type="term" value="C:cytoplasm"/>
    <property type="evidence" value="ECO:0007669"/>
    <property type="project" value="TreeGrafter"/>
</dbReference>